<evidence type="ECO:0000313" key="1">
    <source>
        <dbReference type="EMBL" id="KAK2842236.1"/>
    </source>
</evidence>
<accession>A0AA88MRZ1</accession>
<gene>
    <name evidence="1" type="ORF">Q5P01_012436</name>
</gene>
<dbReference type="AlphaFoldDB" id="A0AA88MRZ1"/>
<proteinExistence type="predicted"/>
<dbReference type="Proteomes" id="UP001187415">
    <property type="component" value="Unassembled WGS sequence"/>
</dbReference>
<evidence type="ECO:0000313" key="2">
    <source>
        <dbReference type="Proteomes" id="UP001187415"/>
    </source>
</evidence>
<sequence length="72" mass="7835">MCSLVPRSSLPELWESAHSEERSTLILFGQAFVWDTSKPKQPGEAPQQGLSRLCSAWCQNVAGCSGAGIYHV</sequence>
<protein>
    <submittedName>
        <fullName evidence="1">Uncharacterized protein</fullName>
    </submittedName>
</protein>
<organism evidence="1 2">
    <name type="scientific">Channa striata</name>
    <name type="common">Snakehead murrel</name>
    <name type="synonym">Ophicephalus striatus</name>
    <dbReference type="NCBI Taxonomy" id="64152"/>
    <lineage>
        <taxon>Eukaryota</taxon>
        <taxon>Metazoa</taxon>
        <taxon>Chordata</taxon>
        <taxon>Craniata</taxon>
        <taxon>Vertebrata</taxon>
        <taxon>Euteleostomi</taxon>
        <taxon>Actinopterygii</taxon>
        <taxon>Neopterygii</taxon>
        <taxon>Teleostei</taxon>
        <taxon>Neoteleostei</taxon>
        <taxon>Acanthomorphata</taxon>
        <taxon>Anabantaria</taxon>
        <taxon>Anabantiformes</taxon>
        <taxon>Channoidei</taxon>
        <taxon>Channidae</taxon>
        <taxon>Channa</taxon>
    </lineage>
</organism>
<comment type="caution">
    <text evidence="1">The sequence shown here is derived from an EMBL/GenBank/DDBJ whole genome shotgun (WGS) entry which is preliminary data.</text>
</comment>
<reference evidence="1" key="1">
    <citation type="submission" date="2023-07" db="EMBL/GenBank/DDBJ databases">
        <title>Chromosome-level Genome Assembly of Striped Snakehead (Channa striata).</title>
        <authorList>
            <person name="Liu H."/>
        </authorList>
    </citation>
    <scope>NUCLEOTIDE SEQUENCE</scope>
    <source>
        <strain evidence="1">Gz</strain>
        <tissue evidence="1">Muscle</tissue>
    </source>
</reference>
<keyword evidence="2" id="KW-1185">Reference proteome</keyword>
<name>A0AA88MRZ1_CHASR</name>
<dbReference type="EMBL" id="JAUPFM010000009">
    <property type="protein sequence ID" value="KAK2842236.1"/>
    <property type="molecule type" value="Genomic_DNA"/>
</dbReference>